<dbReference type="RefSeq" id="WP_173632541.1">
    <property type="nucleotide sequence ID" value="NZ_CP054212.1"/>
</dbReference>
<accession>A0A6M8U9E1</accession>
<dbReference type="KEGG" id="pmak:PMPD1_0474"/>
<evidence type="ECO:0000313" key="2">
    <source>
        <dbReference type="Proteomes" id="UP000505325"/>
    </source>
</evidence>
<dbReference type="Proteomes" id="UP000505325">
    <property type="component" value="Chromosome"/>
</dbReference>
<dbReference type="EMBL" id="CP054212">
    <property type="protein sequence ID" value="QKJ85451.1"/>
    <property type="molecule type" value="Genomic_DNA"/>
</dbReference>
<proteinExistence type="predicted"/>
<sequence>MNVLTLNDVKMVSGAGKDNGLAMKHVASLPKMTLPIREGEVKLEWAPMEEYIPLFRNLLPF</sequence>
<keyword evidence="2" id="KW-1185">Reference proteome</keyword>
<name>A0A6M8U9E1_9GAMM</name>
<dbReference type="AlphaFoldDB" id="A0A6M8U9E1"/>
<organism evidence="1 2">
    <name type="scientific">Paramixta manurensis</name>
    <dbReference type="NCBI Taxonomy" id="2740817"/>
    <lineage>
        <taxon>Bacteria</taxon>
        <taxon>Pseudomonadati</taxon>
        <taxon>Pseudomonadota</taxon>
        <taxon>Gammaproteobacteria</taxon>
        <taxon>Enterobacterales</taxon>
        <taxon>Erwiniaceae</taxon>
        <taxon>Paramixta</taxon>
    </lineage>
</organism>
<evidence type="ECO:0000313" key="1">
    <source>
        <dbReference type="EMBL" id="QKJ85451.1"/>
    </source>
</evidence>
<protein>
    <submittedName>
        <fullName evidence="1">Uncharacterized protein</fullName>
    </submittedName>
</protein>
<reference evidence="1 2" key="1">
    <citation type="submission" date="2020-06" db="EMBL/GenBank/DDBJ databases">
        <title>Genome sequence of Paramixta manurensis strain PD-1.</title>
        <authorList>
            <person name="Lee C.W."/>
            <person name="Kim J."/>
        </authorList>
    </citation>
    <scope>NUCLEOTIDE SEQUENCE [LARGE SCALE GENOMIC DNA]</scope>
    <source>
        <strain evidence="1 2">PD-1</strain>
    </source>
</reference>
<gene>
    <name evidence="1" type="ORF">PMPD1_0474</name>
</gene>